<dbReference type="GeneID" id="5486985"/>
<accession>A7ES85</accession>
<protein>
    <submittedName>
        <fullName evidence="2">Uncharacterized protein</fullName>
    </submittedName>
</protein>
<proteinExistence type="predicted"/>
<feature type="region of interest" description="Disordered" evidence="1">
    <location>
        <begin position="1"/>
        <end position="35"/>
    </location>
</feature>
<sequence length="35" mass="4009">MSDGNKSLIVRIQRKEGKKEDSNGDTRYDHHSFCG</sequence>
<dbReference type="KEGG" id="ssl:SS1G_08190"/>
<dbReference type="Proteomes" id="UP000001312">
    <property type="component" value="Unassembled WGS sequence"/>
</dbReference>
<organism evidence="2 3">
    <name type="scientific">Sclerotinia sclerotiorum (strain ATCC 18683 / 1980 / Ss-1)</name>
    <name type="common">White mold</name>
    <name type="synonym">Whetzelinia sclerotiorum</name>
    <dbReference type="NCBI Taxonomy" id="665079"/>
    <lineage>
        <taxon>Eukaryota</taxon>
        <taxon>Fungi</taxon>
        <taxon>Dikarya</taxon>
        <taxon>Ascomycota</taxon>
        <taxon>Pezizomycotina</taxon>
        <taxon>Leotiomycetes</taxon>
        <taxon>Helotiales</taxon>
        <taxon>Sclerotiniaceae</taxon>
        <taxon>Sclerotinia</taxon>
    </lineage>
</organism>
<feature type="compositionally biased region" description="Basic and acidic residues" evidence="1">
    <location>
        <begin position="13"/>
        <end position="35"/>
    </location>
</feature>
<dbReference type="RefSeq" id="XP_001590450.1">
    <property type="nucleotide sequence ID" value="XM_001590400.1"/>
</dbReference>
<name>A7ES85_SCLS1</name>
<keyword evidence="3" id="KW-1185">Reference proteome</keyword>
<evidence type="ECO:0000256" key="1">
    <source>
        <dbReference type="SAM" id="MobiDB-lite"/>
    </source>
</evidence>
<dbReference type="HOGENOM" id="CLU_3368756_0_0_1"/>
<evidence type="ECO:0000313" key="2">
    <source>
        <dbReference type="EMBL" id="EDN92327.1"/>
    </source>
</evidence>
<gene>
    <name evidence="2" type="ORF">SS1G_08190</name>
</gene>
<reference evidence="3" key="1">
    <citation type="journal article" date="2011" name="PLoS Genet.">
        <title>Genomic analysis of the necrotrophic fungal pathogens Sclerotinia sclerotiorum and Botrytis cinerea.</title>
        <authorList>
            <person name="Amselem J."/>
            <person name="Cuomo C.A."/>
            <person name="van Kan J.A."/>
            <person name="Viaud M."/>
            <person name="Benito E.P."/>
            <person name="Couloux A."/>
            <person name="Coutinho P.M."/>
            <person name="de Vries R.P."/>
            <person name="Dyer P.S."/>
            <person name="Fillinger S."/>
            <person name="Fournier E."/>
            <person name="Gout L."/>
            <person name="Hahn M."/>
            <person name="Kohn L."/>
            <person name="Lapalu N."/>
            <person name="Plummer K.M."/>
            <person name="Pradier J.M."/>
            <person name="Quevillon E."/>
            <person name="Sharon A."/>
            <person name="Simon A."/>
            <person name="ten Have A."/>
            <person name="Tudzynski B."/>
            <person name="Tudzynski P."/>
            <person name="Wincker P."/>
            <person name="Andrew M."/>
            <person name="Anthouard V."/>
            <person name="Beever R.E."/>
            <person name="Beffa R."/>
            <person name="Benoit I."/>
            <person name="Bouzid O."/>
            <person name="Brault B."/>
            <person name="Chen Z."/>
            <person name="Choquer M."/>
            <person name="Collemare J."/>
            <person name="Cotton P."/>
            <person name="Danchin E.G."/>
            <person name="Da Silva C."/>
            <person name="Gautier A."/>
            <person name="Giraud C."/>
            <person name="Giraud T."/>
            <person name="Gonzalez C."/>
            <person name="Grossetete S."/>
            <person name="Guldener U."/>
            <person name="Henrissat B."/>
            <person name="Howlett B.J."/>
            <person name="Kodira C."/>
            <person name="Kretschmer M."/>
            <person name="Lappartient A."/>
            <person name="Leroch M."/>
            <person name="Levis C."/>
            <person name="Mauceli E."/>
            <person name="Neuveglise C."/>
            <person name="Oeser B."/>
            <person name="Pearson M."/>
            <person name="Poulain J."/>
            <person name="Poussereau N."/>
            <person name="Quesneville H."/>
            <person name="Rascle C."/>
            <person name="Schumacher J."/>
            <person name="Segurens B."/>
            <person name="Sexton A."/>
            <person name="Silva E."/>
            <person name="Sirven C."/>
            <person name="Soanes D.M."/>
            <person name="Talbot N.J."/>
            <person name="Templeton M."/>
            <person name="Yandava C."/>
            <person name="Yarden O."/>
            <person name="Zeng Q."/>
            <person name="Rollins J.A."/>
            <person name="Lebrun M.H."/>
            <person name="Dickman M."/>
        </authorList>
    </citation>
    <scope>NUCLEOTIDE SEQUENCE [LARGE SCALE GENOMIC DNA]</scope>
    <source>
        <strain evidence="3">ATCC 18683 / 1980 / Ss-1</strain>
    </source>
</reference>
<dbReference type="EMBL" id="CH476631">
    <property type="protein sequence ID" value="EDN92327.1"/>
    <property type="molecule type" value="Genomic_DNA"/>
</dbReference>
<dbReference type="AlphaFoldDB" id="A7ES85"/>
<dbReference type="InParanoid" id="A7ES85"/>
<evidence type="ECO:0000313" key="3">
    <source>
        <dbReference type="Proteomes" id="UP000001312"/>
    </source>
</evidence>